<proteinExistence type="predicted"/>
<name>A0A2H1KBJ6_BREAU</name>
<accession>A0A2H1KBJ6</accession>
<dbReference type="EMBL" id="FXYZ01000017">
    <property type="protein sequence ID" value="SMX97167.1"/>
    <property type="molecule type" value="Genomic_DNA"/>
</dbReference>
<evidence type="ECO:0000313" key="2">
    <source>
        <dbReference type="Proteomes" id="UP000234327"/>
    </source>
</evidence>
<protein>
    <submittedName>
        <fullName evidence="1">Uncharacterized protein</fullName>
    </submittedName>
</protein>
<evidence type="ECO:0000313" key="1">
    <source>
        <dbReference type="EMBL" id="SMX97167.1"/>
    </source>
</evidence>
<sequence length="78" mass="8683">MHTNTHTSPELEAVIDTWALMELRLSNTVDTDDIITISITDECLDQIKKHPLAHELMTLPRYGPAVGINVALATIEED</sequence>
<dbReference type="Proteomes" id="UP000234327">
    <property type="component" value="Unassembled WGS sequence"/>
</dbReference>
<reference evidence="1 2" key="1">
    <citation type="submission" date="2017-03" db="EMBL/GenBank/DDBJ databases">
        <authorList>
            <person name="Afonso C.L."/>
            <person name="Miller P.J."/>
            <person name="Scott M.A."/>
            <person name="Spackman E."/>
            <person name="Goraichik I."/>
            <person name="Dimitrov K.M."/>
            <person name="Suarez D.L."/>
            <person name="Swayne D.E."/>
        </authorList>
    </citation>
    <scope>NUCLEOTIDE SEQUENCE [LARGE SCALE GENOMIC DNA]</scope>
    <source>
        <strain evidence="2">6(3)</strain>
    </source>
</reference>
<dbReference type="RefSeq" id="WP_101598656.1">
    <property type="nucleotide sequence ID" value="NZ_FXYZ01000017.1"/>
</dbReference>
<dbReference type="AlphaFoldDB" id="A0A2H1KBJ6"/>
<organism evidence="1 2">
    <name type="scientific">Brevibacterium aurantiacum</name>
    <dbReference type="NCBI Taxonomy" id="273384"/>
    <lineage>
        <taxon>Bacteria</taxon>
        <taxon>Bacillati</taxon>
        <taxon>Actinomycetota</taxon>
        <taxon>Actinomycetes</taxon>
        <taxon>Micrococcales</taxon>
        <taxon>Brevibacteriaceae</taxon>
        <taxon>Brevibacterium</taxon>
    </lineage>
</organism>
<gene>
    <name evidence="1" type="ORF">BAURA63_03172</name>
</gene>